<protein>
    <submittedName>
        <fullName evidence="2">Uncharacterized protein</fullName>
    </submittedName>
</protein>
<comment type="caution">
    <text evidence="2">The sequence shown here is derived from an EMBL/GenBank/DDBJ whole genome shotgun (WGS) entry which is preliminary data.</text>
</comment>
<name>A0A2T0SLK9_9PSEU</name>
<organism evidence="2 3">
    <name type="scientific">Umezawaea tangerina</name>
    <dbReference type="NCBI Taxonomy" id="84725"/>
    <lineage>
        <taxon>Bacteria</taxon>
        <taxon>Bacillati</taxon>
        <taxon>Actinomycetota</taxon>
        <taxon>Actinomycetes</taxon>
        <taxon>Pseudonocardiales</taxon>
        <taxon>Pseudonocardiaceae</taxon>
        <taxon>Umezawaea</taxon>
    </lineage>
</organism>
<evidence type="ECO:0000313" key="3">
    <source>
        <dbReference type="Proteomes" id="UP000239494"/>
    </source>
</evidence>
<gene>
    <name evidence="2" type="ORF">CLV43_11775</name>
</gene>
<accession>A0A2T0SLK9</accession>
<sequence length="200" mass="22059">MTVNKPDEWSEFRLWLDVQLEWLHSVEPQTDFRLVEQARGLFPTIYEPGAPARAVTELERLAKSAWSAEGTALLRHYLGYALAVRSMEVRGLIGDSGVVIVERLADRILALETCDPELDEFAEELLGRREEPKARNTHRAVIAFTALLLVFGVAPVVTGGLMGSPTLMGSGALLAAVLVAAFAWQYRAMTLRTPVGRTGR</sequence>
<evidence type="ECO:0000256" key="1">
    <source>
        <dbReference type="SAM" id="Phobius"/>
    </source>
</evidence>
<keyword evidence="1" id="KW-0812">Transmembrane</keyword>
<dbReference type="Proteomes" id="UP000239494">
    <property type="component" value="Unassembled WGS sequence"/>
</dbReference>
<keyword evidence="1" id="KW-1133">Transmembrane helix</keyword>
<keyword evidence="3" id="KW-1185">Reference proteome</keyword>
<feature type="transmembrane region" description="Helical" evidence="1">
    <location>
        <begin position="167"/>
        <end position="184"/>
    </location>
</feature>
<dbReference type="EMBL" id="PVTF01000017">
    <property type="protein sequence ID" value="PRY34301.1"/>
    <property type="molecule type" value="Genomic_DNA"/>
</dbReference>
<evidence type="ECO:0000313" key="2">
    <source>
        <dbReference type="EMBL" id="PRY34301.1"/>
    </source>
</evidence>
<keyword evidence="1" id="KW-0472">Membrane</keyword>
<feature type="transmembrane region" description="Helical" evidence="1">
    <location>
        <begin position="140"/>
        <end position="161"/>
    </location>
</feature>
<reference evidence="2 3" key="1">
    <citation type="submission" date="2018-03" db="EMBL/GenBank/DDBJ databases">
        <title>Genomic Encyclopedia of Archaeal and Bacterial Type Strains, Phase II (KMG-II): from individual species to whole genera.</title>
        <authorList>
            <person name="Goeker M."/>
        </authorList>
    </citation>
    <scope>NUCLEOTIDE SEQUENCE [LARGE SCALE GENOMIC DNA]</scope>
    <source>
        <strain evidence="2 3">DSM 44720</strain>
    </source>
</reference>
<proteinExistence type="predicted"/>
<dbReference type="AlphaFoldDB" id="A0A2T0SLK9"/>